<reference evidence="1 2" key="1">
    <citation type="submission" date="2020-11" db="EMBL/GenBank/DDBJ databases">
        <title>Corynebacterium sp. ZJ-599.</title>
        <authorList>
            <person name="Zhou J."/>
        </authorList>
    </citation>
    <scope>NUCLEOTIDE SEQUENCE [LARGE SCALE GENOMIC DNA]</scope>
    <source>
        <strain evidence="1 2">ZJ-599</strain>
    </source>
</reference>
<proteinExistence type="predicted"/>
<gene>
    <name evidence="1" type="ORF">G7Y31_02190</name>
</gene>
<dbReference type="AlphaFoldDB" id="A0A7T0PCB1"/>
<keyword evidence="2" id="KW-1185">Reference proteome</keyword>
<name>A0A7T0PCB1_9CORY</name>
<dbReference type="RefSeq" id="WP_165010636.1">
    <property type="nucleotide sequence ID" value="NZ_CP064954.1"/>
</dbReference>
<dbReference type="EMBL" id="CP064954">
    <property type="protein sequence ID" value="QPK79542.1"/>
    <property type="molecule type" value="Genomic_DNA"/>
</dbReference>
<evidence type="ECO:0000313" key="2">
    <source>
        <dbReference type="Proteomes" id="UP000594681"/>
    </source>
</evidence>
<sequence>MEPRASSSLHRHLPDPTRIEPTLAAVQRAWEGQPELSLPTLFAQLANEGISWGSSDEQLVAALNQRAAVRPGHFPLADAPSTARFLFSCGQARITVDGEWVVVRTPGRQPVVWRYARVRPTGPGRPLVVADTEGFEHRFGVIDSITRIDPDGEVVRRGLQGLKRSHLGDVAWVLRLDDNRVAICGHTLRVFTVHRREVSVQELRWERVLHGGALGEELALAQPGGRQVTIGTVTGLWLADAPAG</sequence>
<organism evidence="1 2">
    <name type="scientific">Corynebacterium lizhenjunii</name>
    <dbReference type="NCBI Taxonomy" id="2709394"/>
    <lineage>
        <taxon>Bacteria</taxon>
        <taxon>Bacillati</taxon>
        <taxon>Actinomycetota</taxon>
        <taxon>Actinomycetes</taxon>
        <taxon>Mycobacteriales</taxon>
        <taxon>Corynebacteriaceae</taxon>
        <taxon>Corynebacterium</taxon>
    </lineage>
</organism>
<evidence type="ECO:0000313" key="1">
    <source>
        <dbReference type="EMBL" id="QPK79542.1"/>
    </source>
</evidence>
<protein>
    <submittedName>
        <fullName evidence="1">Uncharacterized protein</fullName>
    </submittedName>
</protein>
<dbReference type="Proteomes" id="UP000594681">
    <property type="component" value="Chromosome"/>
</dbReference>
<dbReference type="KEGG" id="cliz:G7Y31_02190"/>
<accession>A0A7T0PCB1</accession>